<protein>
    <submittedName>
        <fullName evidence="2">Uncharacterized protein</fullName>
    </submittedName>
</protein>
<sequence>MIDMNYDKKEHSFLAMLDLDDGTVLAFSKIANDGASVEAHNELCANTMEKDSLKVFFSAGDNDSYLLLFKGDFHHQDPSSEGRLYSDGHVFNVESGDDWFYFEDSPHWDTKENERATESSEKVVPAPDSLEKPVPDSLEKPAPVYIGVNAQGWVTGTKNRGMAYIAQISGRQGEAFSIDKDEQRVYLRSDRSKNFMQTYKREDFPGGKWFAYMTDCDGKDALLKLTIIERYNADGSVKRYSVSEAFADNGGYKGLHSDLRRKNL</sequence>
<accession>A0A0P9MVJ4</accession>
<reference evidence="2 3" key="1">
    <citation type="submission" date="2015-09" db="EMBL/GenBank/DDBJ databases">
        <title>Genome announcement of multiple Pseudomonas syringae strains.</title>
        <authorList>
            <person name="Thakur S."/>
            <person name="Wang P.W."/>
            <person name="Gong Y."/>
            <person name="Weir B.S."/>
            <person name="Guttman D.S."/>
        </authorList>
    </citation>
    <scope>NUCLEOTIDE SEQUENCE [LARGE SCALE GENOMIC DNA]</scope>
    <source>
        <strain evidence="2 3">ICMP9419</strain>
    </source>
</reference>
<dbReference type="Proteomes" id="UP000050381">
    <property type="component" value="Unassembled WGS sequence"/>
</dbReference>
<evidence type="ECO:0000256" key="1">
    <source>
        <dbReference type="SAM" id="MobiDB-lite"/>
    </source>
</evidence>
<gene>
    <name evidence="2" type="ORF">ALO79_02253</name>
</gene>
<proteinExistence type="predicted"/>
<feature type="region of interest" description="Disordered" evidence="1">
    <location>
        <begin position="112"/>
        <end position="136"/>
    </location>
</feature>
<dbReference type="AlphaFoldDB" id="A0A0P9MVJ4"/>
<dbReference type="EMBL" id="LJQD01000377">
    <property type="protein sequence ID" value="KPW92997.1"/>
    <property type="molecule type" value="Genomic_DNA"/>
</dbReference>
<name>A0A0P9MVJ4_PSESX</name>
<dbReference type="PATRIC" id="fig|264450.4.peg.2704"/>
<evidence type="ECO:0000313" key="3">
    <source>
        <dbReference type="Proteomes" id="UP000050381"/>
    </source>
</evidence>
<organism evidence="2 3">
    <name type="scientific">Pseudomonas syringae pv. castaneae</name>
    <dbReference type="NCBI Taxonomy" id="264450"/>
    <lineage>
        <taxon>Bacteria</taxon>
        <taxon>Pseudomonadati</taxon>
        <taxon>Pseudomonadota</taxon>
        <taxon>Gammaproteobacteria</taxon>
        <taxon>Pseudomonadales</taxon>
        <taxon>Pseudomonadaceae</taxon>
        <taxon>Pseudomonas</taxon>
        <taxon>Pseudomonas syringae</taxon>
    </lineage>
</organism>
<feature type="compositionally biased region" description="Basic and acidic residues" evidence="1">
    <location>
        <begin position="112"/>
        <end position="121"/>
    </location>
</feature>
<evidence type="ECO:0000313" key="2">
    <source>
        <dbReference type="EMBL" id="KPW92997.1"/>
    </source>
</evidence>
<comment type="caution">
    <text evidence="2">The sequence shown here is derived from an EMBL/GenBank/DDBJ whole genome shotgun (WGS) entry which is preliminary data.</text>
</comment>